<dbReference type="InterPro" id="IPR019662">
    <property type="entry name" value="DUF2516"/>
</dbReference>
<evidence type="ECO:0000256" key="1">
    <source>
        <dbReference type="SAM" id="Phobius"/>
    </source>
</evidence>
<protein>
    <submittedName>
        <fullName evidence="2">DUF2516 family protein</fullName>
    </submittedName>
</protein>
<organism evidence="2 3">
    <name type="scientific">Arsenicicoccus cauae</name>
    <dbReference type="NCBI Taxonomy" id="2663847"/>
    <lineage>
        <taxon>Bacteria</taxon>
        <taxon>Bacillati</taxon>
        <taxon>Actinomycetota</taxon>
        <taxon>Actinomycetes</taxon>
        <taxon>Micrococcales</taxon>
        <taxon>Intrasporangiaceae</taxon>
        <taxon>Arsenicicoccus</taxon>
    </lineage>
</organism>
<proteinExistence type="predicted"/>
<evidence type="ECO:0000313" key="2">
    <source>
        <dbReference type="EMBL" id="MTB71016.1"/>
    </source>
</evidence>
<comment type="caution">
    <text evidence="2">The sequence shown here is derived from an EMBL/GenBank/DDBJ whole genome shotgun (WGS) entry which is preliminary data.</text>
</comment>
<keyword evidence="3" id="KW-1185">Reference proteome</keyword>
<keyword evidence="1" id="KW-0812">Transmembrane</keyword>
<keyword evidence="1" id="KW-0472">Membrane</keyword>
<dbReference type="Pfam" id="PF10724">
    <property type="entry name" value="DUF2516"/>
    <property type="match status" value="1"/>
</dbReference>
<keyword evidence="1" id="KW-1133">Transmembrane helix</keyword>
<feature type="transmembrane region" description="Helical" evidence="1">
    <location>
        <begin position="12"/>
        <end position="39"/>
    </location>
</feature>
<evidence type="ECO:0000313" key="3">
    <source>
        <dbReference type="Proteomes" id="UP000431092"/>
    </source>
</evidence>
<sequence length="112" mass="11823">MSRRLCHVDQLTFSFQGLVATLLQLAAVVAGVVGCIQVATTRPDAFPAASKLSKGAWLAILVVSTLVAGAFGVLHLLGLVAAVAVIVYWVDVRPALQRVQGRGRQDGPYGPW</sequence>
<feature type="transmembrane region" description="Helical" evidence="1">
    <location>
        <begin position="59"/>
        <end position="90"/>
    </location>
</feature>
<dbReference type="PROSITE" id="PS51257">
    <property type="entry name" value="PROKAR_LIPOPROTEIN"/>
    <property type="match status" value="1"/>
</dbReference>
<name>A0A6I3IVY1_9MICO</name>
<gene>
    <name evidence="2" type="ORF">GGG17_03315</name>
</gene>
<dbReference type="Proteomes" id="UP000431092">
    <property type="component" value="Unassembled WGS sequence"/>
</dbReference>
<reference evidence="2 3" key="1">
    <citation type="submission" date="2019-11" db="EMBL/GenBank/DDBJ databases">
        <title>Whole genome sequencing identifies a novel species of the genus Arsenicicoccus isolated from human blood.</title>
        <authorList>
            <person name="Jeong J.H."/>
            <person name="Kweon O.J."/>
            <person name="Kim H.R."/>
            <person name="Kim T.-H."/>
            <person name="Ha S.-M."/>
            <person name="Lee M.-K."/>
        </authorList>
    </citation>
    <scope>NUCLEOTIDE SEQUENCE [LARGE SCALE GENOMIC DNA]</scope>
    <source>
        <strain evidence="2 3">MKL-02</strain>
    </source>
</reference>
<dbReference type="EMBL" id="WLVL01000016">
    <property type="protein sequence ID" value="MTB71016.1"/>
    <property type="molecule type" value="Genomic_DNA"/>
</dbReference>
<accession>A0A6I3IVY1</accession>
<dbReference type="AlphaFoldDB" id="A0A6I3IVY1"/>